<sequence>MTFAVLHVLDLFIVAGLVGSKRPRTVRPLALEKISDGIYALREVSQAICTTHGQCVHTSDIPHGATQRGASGGTVQDTDTEFVKISGDANTRLRNTRLLTLVNLKTSPRHYSVRTPGHLGQRRGISAQCIRTDVSSLSRESKPEMNSNYSRAYGVQKNRAIKVTQTWKVLPIDSDCPARTTGTNLSPTSISYIWEERSWWTKQRKSVGSGATEGKLVSSAAGIKMVLRDGI</sequence>
<feature type="signal peptide" evidence="1">
    <location>
        <begin position="1"/>
        <end position="20"/>
    </location>
</feature>
<comment type="caution">
    <text evidence="2">The sequence shown here is derived from an EMBL/GenBank/DDBJ whole genome shotgun (WGS) entry which is preliminary data.</text>
</comment>
<accession>A0A9P5PKQ0</accession>
<dbReference type="Proteomes" id="UP000772434">
    <property type="component" value="Unassembled WGS sequence"/>
</dbReference>
<protein>
    <submittedName>
        <fullName evidence="2">Uncharacterized protein</fullName>
    </submittedName>
</protein>
<reference evidence="2" key="1">
    <citation type="submission" date="2020-11" db="EMBL/GenBank/DDBJ databases">
        <authorList>
            <consortium name="DOE Joint Genome Institute"/>
            <person name="Ahrendt S."/>
            <person name="Riley R."/>
            <person name="Andreopoulos W."/>
            <person name="Labutti K."/>
            <person name="Pangilinan J."/>
            <person name="Ruiz-Duenas F.J."/>
            <person name="Barrasa J.M."/>
            <person name="Sanchez-Garcia M."/>
            <person name="Camarero S."/>
            <person name="Miyauchi S."/>
            <person name="Serrano A."/>
            <person name="Linde D."/>
            <person name="Babiker R."/>
            <person name="Drula E."/>
            <person name="Ayuso-Fernandez I."/>
            <person name="Pacheco R."/>
            <person name="Padilla G."/>
            <person name="Ferreira P."/>
            <person name="Barriuso J."/>
            <person name="Kellner H."/>
            <person name="Castanera R."/>
            <person name="Alfaro M."/>
            <person name="Ramirez L."/>
            <person name="Pisabarro A.G."/>
            <person name="Kuo A."/>
            <person name="Tritt A."/>
            <person name="Lipzen A."/>
            <person name="He G."/>
            <person name="Yan M."/>
            <person name="Ng V."/>
            <person name="Cullen D."/>
            <person name="Martin F."/>
            <person name="Rosso M.-N."/>
            <person name="Henrissat B."/>
            <person name="Hibbett D."/>
            <person name="Martinez A.T."/>
            <person name="Grigoriev I.V."/>
        </authorList>
    </citation>
    <scope>NUCLEOTIDE SEQUENCE</scope>
    <source>
        <strain evidence="2">AH 40177</strain>
    </source>
</reference>
<dbReference type="EMBL" id="JADNRY010000074">
    <property type="protein sequence ID" value="KAF9067401.1"/>
    <property type="molecule type" value="Genomic_DNA"/>
</dbReference>
<gene>
    <name evidence="2" type="ORF">BDP27DRAFT_1364965</name>
</gene>
<feature type="chain" id="PRO_5040196007" evidence="1">
    <location>
        <begin position="21"/>
        <end position="231"/>
    </location>
</feature>
<dbReference type="AlphaFoldDB" id="A0A9P5PKQ0"/>
<name>A0A9P5PKQ0_9AGAR</name>
<proteinExistence type="predicted"/>
<keyword evidence="1" id="KW-0732">Signal</keyword>
<evidence type="ECO:0000313" key="2">
    <source>
        <dbReference type="EMBL" id="KAF9067401.1"/>
    </source>
</evidence>
<keyword evidence="3" id="KW-1185">Reference proteome</keyword>
<evidence type="ECO:0000313" key="3">
    <source>
        <dbReference type="Proteomes" id="UP000772434"/>
    </source>
</evidence>
<organism evidence="2 3">
    <name type="scientific">Rhodocollybia butyracea</name>
    <dbReference type="NCBI Taxonomy" id="206335"/>
    <lineage>
        <taxon>Eukaryota</taxon>
        <taxon>Fungi</taxon>
        <taxon>Dikarya</taxon>
        <taxon>Basidiomycota</taxon>
        <taxon>Agaricomycotina</taxon>
        <taxon>Agaricomycetes</taxon>
        <taxon>Agaricomycetidae</taxon>
        <taxon>Agaricales</taxon>
        <taxon>Marasmiineae</taxon>
        <taxon>Omphalotaceae</taxon>
        <taxon>Rhodocollybia</taxon>
    </lineage>
</organism>
<evidence type="ECO:0000256" key="1">
    <source>
        <dbReference type="SAM" id="SignalP"/>
    </source>
</evidence>